<dbReference type="EMBL" id="CM009751">
    <property type="protein sequence ID" value="PUZ63729.1"/>
    <property type="molecule type" value="Genomic_DNA"/>
</dbReference>
<feature type="chain" id="PRO_5015704769" evidence="2">
    <location>
        <begin position="30"/>
        <end position="129"/>
    </location>
</feature>
<organism evidence="3 4">
    <name type="scientific">Panicum hallii var. hallii</name>
    <dbReference type="NCBI Taxonomy" id="1504633"/>
    <lineage>
        <taxon>Eukaryota</taxon>
        <taxon>Viridiplantae</taxon>
        <taxon>Streptophyta</taxon>
        <taxon>Embryophyta</taxon>
        <taxon>Tracheophyta</taxon>
        <taxon>Spermatophyta</taxon>
        <taxon>Magnoliopsida</taxon>
        <taxon>Liliopsida</taxon>
        <taxon>Poales</taxon>
        <taxon>Poaceae</taxon>
        <taxon>PACMAD clade</taxon>
        <taxon>Panicoideae</taxon>
        <taxon>Panicodae</taxon>
        <taxon>Paniceae</taxon>
        <taxon>Panicinae</taxon>
        <taxon>Panicum</taxon>
        <taxon>Panicum sect. Panicum</taxon>
    </lineage>
</organism>
<proteinExistence type="predicted"/>
<evidence type="ECO:0000313" key="3">
    <source>
        <dbReference type="EMBL" id="PUZ63729.1"/>
    </source>
</evidence>
<dbReference type="Gramene" id="PUZ63729">
    <property type="protein sequence ID" value="PUZ63729"/>
    <property type="gene ID" value="GQ55_3G091000"/>
</dbReference>
<evidence type="ECO:0000256" key="1">
    <source>
        <dbReference type="SAM" id="MobiDB-lite"/>
    </source>
</evidence>
<accession>A0A2T7E7C9</accession>
<keyword evidence="2" id="KW-0732">Signal</keyword>
<dbReference type="OrthoDB" id="691536at2759"/>
<sequence length="129" mass="13216">MAANKNVAPPAAALLVLLPLMMLMCTALAARHSPVGAVRLNLTPPFLARAPPQPATASAGAGDDSPLRKVPRGPGHSPNDPSPPPPSAALVTEKLPLLIGEEVASEHPTGYMRPPAKDPINAPEPPAKN</sequence>
<dbReference type="AlphaFoldDB" id="A0A2T7E7C9"/>
<protein>
    <submittedName>
        <fullName evidence="3">Uncharacterized protein</fullName>
    </submittedName>
</protein>
<reference evidence="3 4" key="1">
    <citation type="submission" date="2018-04" db="EMBL/GenBank/DDBJ databases">
        <title>WGS assembly of Panicum hallii var. hallii HAL2.</title>
        <authorList>
            <person name="Lovell J."/>
            <person name="Jenkins J."/>
            <person name="Lowry D."/>
            <person name="Mamidi S."/>
            <person name="Sreedasyam A."/>
            <person name="Weng X."/>
            <person name="Barry K."/>
            <person name="Bonette J."/>
            <person name="Campitelli B."/>
            <person name="Daum C."/>
            <person name="Gordon S."/>
            <person name="Gould B."/>
            <person name="Lipzen A."/>
            <person name="MacQueen A."/>
            <person name="Palacio-Mejia J."/>
            <person name="Plott C."/>
            <person name="Shakirov E."/>
            <person name="Shu S."/>
            <person name="Yoshinaga Y."/>
            <person name="Zane M."/>
            <person name="Rokhsar D."/>
            <person name="Grimwood J."/>
            <person name="Schmutz J."/>
            <person name="Juenger T."/>
        </authorList>
    </citation>
    <scope>NUCLEOTIDE SEQUENCE [LARGE SCALE GENOMIC DNA]</scope>
    <source>
        <strain evidence="4">cv. HAL2</strain>
    </source>
</reference>
<gene>
    <name evidence="3" type="ORF">GQ55_3G091000</name>
</gene>
<keyword evidence="4" id="KW-1185">Reference proteome</keyword>
<feature type="signal peptide" evidence="2">
    <location>
        <begin position="1"/>
        <end position="29"/>
    </location>
</feature>
<name>A0A2T7E7C9_9POAL</name>
<evidence type="ECO:0000313" key="4">
    <source>
        <dbReference type="Proteomes" id="UP000244336"/>
    </source>
</evidence>
<feature type="region of interest" description="Disordered" evidence="1">
    <location>
        <begin position="45"/>
        <end position="129"/>
    </location>
</feature>
<evidence type="ECO:0000256" key="2">
    <source>
        <dbReference type="SAM" id="SignalP"/>
    </source>
</evidence>
<dbReference type="Proteomes" id="UP000244336">
    <property type="component" value="Chromosome 3"/>
</dbReference>